<dbReference type="EMBL" id="GL768150">
    <property type="protein sequence ID" value="EFZ11960.1"/>
    <property type="molecule type" value="Genomic_DNA"/>
</dbReference>
<dbReference type="PANTHER" id="PTHR33053:SF24">
    <property type="entry name" value="TRANSPOSASE DOMAIN-CONTAINING PROTEIN"/>
    <property type="match status" value="1"/>
</dbReference>
<feature type="non-terminal residue" evidence="1">
    <location>
        <position position="1"/>
    </location>
</feature>
<evidence type="ECO:0000313" key="1">
    <source>
        <dbReference type="EMBL" id="EFZ11960.1"/>
    </source>
</evidence>
<protein>
    <submittedName>
        <fullName evidence="1">Uncharacterized protein</fullName>
    </submittedName>
</protein>
<dbReference type="AlphaFoldDB" id="E9J5E3"/>
<sequence length="290" mass="32606">DSFEHLALIDNSTTEEQSVDLVSQYNVDVEVQNVLSSSDSDTSHNSENNIEDNVNSTSTFAEKLATCFIECGINHAQENMILKTLRSHNCLSYLPKDVQTLLKTACVSVELRNVPPGEYLHTDFVAGINNSLGNISQTLIPEYLEVDFSIDGATLDKHDQIQIWPIQCRIANISGSKPEIVGTYREKCKLASAEFFKDFVEKINSAMKDGGIMFNGSKNELRERCTEAIRRLKTDFFFPPLAKRKIFTMLISGLTIPLNQIAKINPSQNGYCLTRKRHSGVCTPFYMFQM</sequence>
<accession>E9J5E3</accession>
<name>E9J5E3_SOLIN</name>
<dbReference type="HOGENOM" id="CLU_961655_0_0_1"/>
<organism>
    <name type="scientific">Solenopsis invicta</name>
    <name type="common">Red imported fire ant</name>
    <name type="synonym">Solenopsis wagneri</name>
    <dbReference type="NCBI Taxonomy" id="13686"/>
    <lineage>
        <taxon>Eukaryota</taxon>
        <taxon>Metazoa</taxon>
        <taxon>Ecdysozoa</taxon>
        <taxon>Arthropoda</taxon>
        <taxon>Hexapoda</taxon>
        <taxon>Insecta</taxon>
        <taxon>Pterygota</taxon>
        <taxon>Neoptera</taxon>
        <taxon>Endopterygota</taxon>
        <taxon>Hymenoptera</taxon>
        <taxon>Apocrita</taxon>
        <taxon>Aculeata</taxon>
        <taxon>Formicoidea</taxon>
        <taxon>Formicidae</taxon>
        <taxon>Myrmicinae</taxon>
        <taxon>Solenopsis</taxon>
    </lineage>
</organism>
<gene>
    <name evidence="1" type="ORF">SINV_11893</name>
</gene>
<dbReference type="PANTHER" id="PTHR33053">
    <property type="entry name" value="PROTEIN, PUTATIVE-RELATED"/>
    <property type="match status" value="1"/>
</dbReference>
<reference evidence="1" key="1">
    <citation type="journal article" date="2011" name="Proc. Natl. Acad. Sci. U.S.A.">
        <title>The genome of the fire ant Solenopsis invicta.</title>
        <authorList>
            <person name="Wurm Y."/>
            <person name="Wang J."/>
            <person name="Riba-Grognuz O."/>
            <person name="Corona M."/>
            <person name="Nygaard S."/>
            <person name="Hunt B.G."/>
            <person name="Ingram K.K."/>
            <person name="Falquet L."/>
            <person name="Nipitwattanaphon M."/>
            <person name="Gotzek D."/>
            <person name="Dijkstra M.B."/>
            <person name="Oettler J."/>
            <person name="Comtesse F."/>
            <person name="Shih C.J."/>
            <person name="Wu W.J."/>
            <person name="Yang C.C."/>
            <person name="Thomas J."/>
            <person name="Beaudoing E."/>
            <person name="Pradervand S."/>
            <person name="Flegel V."/>
            <person name="Cook E.D."/>
            <person name="Fabbretti R."/>
            <person name="Stockinger H."/>
            <person name="Long L."/>
            <person name="Farmerie W.G."/>
            <person name="Oakey J."/>
            <person name="Boomsma J.J."/>
            <person name="Pamilo P."/>
            <person name="Yi S.V."/>
            <person name="Heinze J."/>
            <person name="Goodisman M.A."/>
            <person name="Farinelli L."/>
            <person name="Harshman K."/>
            <person name="Hulo N."/>
            <person name="Cerutti L."/>
            <person name="Xenarios I."/>
            <person name="Shoemaker D."/>
            <person name="Keller L."/>
        </authorList>
    </citation>
    <scope>NUCLEOTIDE SEQUENCE [LARGE SCALE GENOMIC DNA]</scope>
</reference>
<proteinExistence type="predicted"/>
<feature type="non-terminal residue" evidence="1">
    <location>
        <position position="290"/>
    </location>
</feature>